<protein>
    <submittedName>
        <fullName evidence="2">Uncharacterized protein</fullName>
    </submittedName>
</protein>
<dbReference type="KEGG" id="dpx:DAPPUDRAFT_261210"/>
<feature type="compositionally biased region" description="Basic and acidic residues" evidence="1">
    <location>
        <begin position="41"/>
        <end position="51"/>
    </location>
</feature>
<gene>
    <name evidence="2" type="ORF">DAPPUDRAFT_261210</name>
</gene>
<feature type="region of interest" description="Disordered" evidence="1">
    <location>
        <begin position="41"/>
        <end position="77"/>
    </location>
</feature>
<evidence type="ECO:0000256" key="1">
    <source>
        <dbReference type="SAM" id="MobiDB-lite"/>
    </source>
</evidence>
<evidence type="ECO:0000313" key="2">
    <source>
        <dbReference type="EMBL" id="EFX67700.1"/>
    </source>
</evidence>
<sequence length="99" mass="11425">MPSPYLERRDMRGGDLRENRDMMHYPGASVRRLNINDVNRKPWYDESRHPNDSGSSAAERVSAMTAAQSVERTQPMFDNRSVNEDVYFDLIEQEKFAGG</sequence>
<dbReference type="Proteomes" id="UP000000305">
    <property type="component" value="Unassembled WGS sequence"/>
</dbReference>
<dbReference type="HOGENOM" id="CLU_2322707_0_0_1"/>
<dbReference type="AlphaFoldDB" id="E9HKP8"/>
<accession>E9HKP8</accession>
<dbReference type="EMBL" id="GL732670">
    <property type="protein sequence ID" value="EFX67700.1"/>
    <property type="molecule type" value="Genomic_DNA"/>
</dbReference>
<keyword evidence="3" id="KW-1185">Reference proteome</keyword>
<dbReference type="InParanoid" id="E9HKP8"/>
<evidence type="ECO:0000313" key="3">
    <source>
        <dbReference type="Proteomes" id="UP000000305"/>
    </source>
</evidence>
<reference evidence="2 3" key="1">
    <citation type="journal article" date="2011" name="Science">
        <title>The ecoresponsive genome of Daphnia pulex.</title>
        <authorList>
            <person name="Colbourne J.K."/>
            <person name="Pfrender M.E."/>
            <person name="Gilbert D."/>
            <person name="Thomas W.K."/>
            <person name="Tucker A."/>
            <person name="Oakley T.H."/>
            <person name="Tokishita S."/>
            <person name="Aerts A."/>
            <person name="Arnold G.J."/>
            <person name="Basu M.K."/>
            <person name="Bauer D.J."/>
            <person name="Caceres C.E."/>
            <person name="Carmel L."/>
            <person name="Casola C."/>
            <person name="Choi J.H."/>
            <person name="Detter J.C."/>
            <person name="Dong Q."/>
            <person name="Dusheyko S."/>
            <person name="Eads B.D."/>
            <person name="Frohlich T."/>
            <person name="Geiler-Samerotte K.A."/>
            <person name="Gerlach D."/>
            <person name="Hatcher P."/>
            <person name="Jogdeo S."/>
            <person name="Krijgsveld J."/>
            <person name="Kriventseva E.V."/>
            <person name="Kultz D."/>
            <person name="Laforsch C."/>
            <person name="Lindquist E."/>
            <person name="Lopez J."/>
            <person name="Manak J.R."/>
            <person name="Muller J."/>
            <person name="Pangilinan J."/>
            <person name="Patwardhan R.P."/>
            <person name="Pitluck S."/>
            <person name="Pritham E.J."/>
            <person name="Rechtsteiner A."/>
            <person name="Rho M."/>
            <person name="Rogozin I.B."/>
            <person name="Sakarya O."/>
            <person name="Salamov A."/>
            <person name="Schaack S."/>
            <person name="Shapiro H."/>
            <person name="Shiga Y."/>
            <person name="Skalitzky C."/>
            <person name="Smith Z."/>
            <person name="Souvorov A."/>
            <person name="Sung W."/>
            <person name="Tang Z."/>
            <person name="Tsuchiya D."/>
            <person name="Tu H."/>
            <person name="Vos H."/>
            <person name="Wang M."/>
            <person name="Wolf Y.I."/>
            <person name="Yamagata H."/>
            <person name="Yamada T."/>
            <person name="Ye Y."/>
            <person name="Shaw J.R."/>
            <person name="Andrews J."/>
            <person name="Crease T.J."/>
            <person name="Tang H."/>
            <person name="Lucas S.M."/>
            <person name="Robertson H.M."/>
            <person name="Bork P."/>
            <person name="Koonin E.V."/>
            <person name="Zdobnov E.M."/>
            <person name="Grigoriev I.V."/>
            <person name="Lynch M."/>
            <person name="Boore J.L."/>
        </authorList>
    </citation>
    <scope>NUCLEOTIDE SEQUENCE [LARGE SCALE GENOMIC DNA]</scope>
</reference>
<feature type="region of interest" description="Disordered" evidence="1">
    <location>
        <begin position="1"/>
        <end position="23"/>
    </location>
</feature>
<organism evidence="2 3">
    <name type="scientific">Daphnia pulex</name>
    <name type="common">Water flea</name>
    <dbReference type="NCBI Taxonomy" id="6669"/>
    <lineage>
        <taxon>Eukaryota</taxon>
        <taxon>Metazoa</taxon>
        <taxon>Ecdysozoa</taxon>
        <taxon>Arthropoda</taxon>
        <taxon>Crustacea</taxon>
        <taxon>Branchiopoda</taxon>
        <taxon>Diplostraca</taxon>
        <taxon>Cladocera</taxon>
        <taxon>Anomopoda</taxon>
        <taxon>Daphniidae</taxon>
        <taxon>Daphnia</taxon>
    </lineage>
</organism>
<name>E9HKP8_DAPPU</name>
<proteinExistence type="predicted"/>